<evidence type="ECO:0000313" key="2">
    <source>
        <dbReference type="Proteomes" id="UP000054886"/>
    </source>
</evidence>
<dbReference type="VEuPathDB" id="FungiDB:GVI51_M03157"/>
<protein>
    <submittedName>
        <fullName evidence="1">Chromatin modification-related protein EAF5</fullName>
    </submittedName>
</protein>
<dbReference type="GO" id="GO:1990453">
    <property type="term" value="C:nucleosome disassembly/reassembly complex"/>
    <property type="evidence" value="ECO:0007669"/>
    <property type="project" value="EnsemblFungi"/>
</dbReference>
<name>A0A0W0CXS7_CANGB</name>
<dbReference type="PhylomeDB" id="A0A0W0CXS7"/>
<dbReference type="VEuPathDB" id="FungiDB:GWK60_M03157"/>
<dbReference type="Proteomes" id="UP000054886">
    <property type="component" value="Unassembled WGS sequence"/>
</dbReference>
<dbReference type="InterPro" id="IPR026226">
    <property type="entry name" value="EAF5"/>
</dbReference>
<evidence type="ECO:0000313" key="1">
    <source>
        <dbReference type="EMBL" id="KTB08133.1"/>
    </source>
</evidence>
<reference evidence="1 2" key="1">
    <citation type="submission" date="2015-10" db="EMBL/GenBank/DDBJ databases">
        <title>Draft genomes sequences of Candida glabrata isolates 1A, 1B, 2A, 2B, 3A and 3B.</title>
        <authorList>
            <person name="Haavelsrud O.E."/>
            <person name="Gaustad P."/>
        </authorList>
    </citation>
    <scope>NUCLEOTIDE SEQUENCE [LARGE SCALE GENOMIC DNA]</scope>
    <source>
        <strain evidence="1">910700640</strain>
    </source>
</reference>
<gene>
    <name evidence="1" type="ORF">AO440_003998</name>
</gene>
<proteinExistence type="predicted"/>
<comment type="caution">
    <text evidence="1">The sequence shown here is derived from an EMBL/GenBank/DDBJ whole genome shotgun (WGS) entry which is preliminary data.</text>
</comment>
<dbReference type="GO" id="GO:0005829">
    <property type="term" value="C:cytosol"/>
    <property type="evidence" value="ECO:0007669"/>
    <property type="project" value="EnsemblFungi"/>
</dbReference>
<dbReference type="VEuPathDB" id="FungiDB:B1J91_M03289g"/>
<dbReference type="GO" id="GO:0006337">
    <property type="term" value="P:nucleosome disassembly"/>
    <property type="evidence" value="ECO:0007669"/>
    <property type="project" value="EnsemblFungi"/>
</dbReference>
<dbReference type="AlphaFoldDB" id="A0A0W0CXS7"/>
<dbReference type="VEuPathDB" id="FungiDB:GW608_M03157"/>
<dbReference type="GO" id="GO:0006281">
    <property type="term" value="P:DNA repair"/>
    <property type="evidence" value="ECO:0007669"/>
    <property type="project" value="EnsemblFungi"/>
</dbReference>
<dbReference type="SMR" id="A0A0W0CXS7"/>
<dbReference type="GO" id="GO:0035267">
    <property type="term" value="C:NuA4 histone acetyltransferase complex"/>
    <property type="evidence" value="ECO:0007669"/>
    <property type="project" value="EnsemblFungi"/>
</dbReference>
<dbReference type="GO" id="GO:0032968">
    <property type="term" value="P:positive regulation of transcription elongation by RNA polymerase II"/>
    <property type="evidence" value="ECO:0007669"/>
    <property type="project" value="EnsemblFungi"/>
</dbReference>
<dbReference type="VEuPathDB" id="FungiDB:CAGL0M03289g"/>
<organism evidence="1 2">
    <name type="scientific">Candida glabrata</name>
    <name type="common">Yeast</name>
    <name type="synonym">Torulopsis glabrata</name>
    <dbReference type="NCBI Taxonomy" id="5478"/>
    <lineage>
        <taxon>Eukaryota</taxon>
        <taxon>Fungi</taxon>
        <taxon>Dikarya</taxon>
        <taxon>Ascomycota</taxon>
        <taxon>Saccharomycotina</taxon>
        <taxon>Saccharomycetes</taxon>
        <taxon>Saccharomycetales</taxon>
        <taxon>Saccharomycetaceae</taxon>
        <taxon>Nakaseomyces</taxon>
    </lineage>
</organism>
<dbReference type="OrthoDB" id="4029425at2759"/>
<accession>A0A0W0CXS7</accession>
<dbReference type="PRINTS" id="PR02067">
    <property type="entry name" value="PROTEINEAF5"/>
</dbReference>
<sequence length="205" mass="23848">MNEEIQTLLIYQICDSLRFQANMEDISVDDVMDVMQENIMVECLLDGVIMDKADVQKIVIQYVTDGELGEEAIGDKMESMYSNSRKKLLKEIDDLDNTISTNRKKDKLLNLYRDTVLNRLQNKKTVLDKLYHGMKEDSSVIRNRIYLERIKNETPNSIAELQLMLQRSIADCIMSEPIGSEKYNIAKEIQINLEDTIRFMKRALE</sequence>
<dbReference type="EMBL" id="LLZZ01000106">
    <property type="protein sequence ID" value="KTB08133.1"/>
    <property type="molecule type" value="Genomic_DNA"/>
</dbReference>
<dbReference type="GO" id="GO:0006335">
    <property type="term" value="P:DNA replication-dependent chromatin assembly"/>
    <property type="evidence" value="ECO:0007669"/>
    <property type="project" value="EnsemblFungi"/>
</dbReference>